<feature type="non-terminal residue" evidence="1">
    <location>
        <position position="1016"/>
    </location>
</feature>
<organism evidence="1 2">
    <name type="scientific">Coemansia helicoidea</name>
    <dbReference type="NCBI Taxonomy" id="1286919"/>
    <lineage>
        <taxon>Eukaryota</taxon>
        <taxon>Fungi</taxon>
        <taxon>Fungi incertae sedis</taxon>
        <taxon>Zoopagomycota</taxon>
        <taxon>Kickxellomycotina</taxon>
        <taxon>Kickxellomycetes</taxon>
        <taxon>Kickxellales</taxon>
        <taxon>Kickxellaceae</taxon>
        <taxon>Coemansia</taxon>
    </lineage>
</organism>
<evidence type="ECO:0000313" key="1">
    <source>
        <dbReference type="EMBL" id="KAJ2798568.1"/>
    </source>
</evidence>
<evidence type="ECO:0000313" key="2">
    <source>
        <dbReference type="Proteomes" id="UP001140087"/>
    </source>
</evidence>
<accession>A0ACC1L0J9</accession>
<protein>
    <submittedName>
        <fullName evidence="1">Cell morphogenesis protein PAG1</fullName>
    </submittedName>
</protein>
<name>A0ACC1L0J9_9FUNG</name>
<gene>
    <name evidence="1" type="primary">TAO3_1</name>
    <name evidence="1" type="ORF">H4R21_003875</name>
</gene>
<reference evidence="1" key="1">
    <citation type="submission" date="2022-07" db="EMBL/GenBank/DDBJ databases">
        <title>Phylogenomic reconstructions and comparative analyses of Kickxellomycotina fungi.</title>
        <authorList>
            <person name="Reynolds N.K."/>
            <person name="Stajich J.E."/>
            <person name="Barry K."/>
            <person name="Grigoriev I.V."/>
            <person name="Crous P."/>
            <person name="Smith M.E."/>
        </authorList>
    </citation>
    <scope>NUCLEOTIDE SEQUENCE</scope>
    <source>
        <strain evidence="1">BCRC 34780</strain>
    </source>
</reference>
<dbReference type="EMBL" id="JANBUN010001332">
    <property type="protein sequence ID" value="KAJ2798568.1"/>
    <property type="molecule type" value="Genomic_DNA"/>
</dbReference>
<dbReference type="Proteomes" id="UP001140087">
    <property type="component" value="Unassembled WGS sequence"/>
</dbReference>
<comment type="caution">
    <text evidence="1">The sequence shown here is derived from an EMBL/GenBank/DDBJ whole genome shotgun (WGS) entry which is preliminary data.</text>
</comment>
<keyword evidence="2" id="KW-1185">Reference proteome</keyword>
<sequence>MLVHNVLHVDQQLAAESRACLMDLLCPPSIAHQRGLADAGRRPAGMFSTRTERLVCVTQAVVCATQVLRAVDERYAHILVAGIYACDARSSISLVQPGDPLVDSPGIWPFALPQFGPGGGGGGGGGSRRFAHAANPSTASAASNGNASGAYADRLDMAHSADLRAGGSLARHVYSSSGQLGDGGDADINAEPSSAAAAAAIAAALDVKARRDKTAWSSSEPAARELNGGFLHFYLDLIHYLQIILFEIAEDGGAGAATADAPGPAPSPSHAGGASGTGDGAAPSALVGDRTLVEWARLLCAVEANAIAILCSASARVRRLSVEVLYQAGVTRRILAAVEARAQPRQPWIFRVGESAYEVLNVAVVPGEAGPGALEPLLSDFWSAPFGPAAAAASAAAAQRAQKPQQQPLARLAASASDADAALWAALFPPFILRASSAIPDAMLIARTLVCQRLYQMQPLMNQYSEISIRPTGAGSRSLANVRGPSIRMLERAGTTALRADLIGAFGSLFLFAVVSLPASDTTMRSALGSALGEAMAGMRSPRGALLGGGSGSDGTGGAGMASSASLSGGGGGGSSSRSRLAKSIARKLAPLKSTSRSSKLEQGAGLASIAQLVRVASVLLRSDNAPLRQQTVLALAHTPPMYLHELLHELRPLAEFLLDDGAAGGPHRNYLHVAGGAGSAASGAGLAAGLSGSPGGGALAALGGSPKPQAQAVPHLPKRTIALAASSVLAGGGGSGGRLGSDTEATSDSGSGASQVRGRRANSFDAAVVGAVAGGPGMMVTSATNVAAAAAAVAAAVNAGASSNTAFQTRRRRLRLSLAQIYKHVSRQLDALDQAGHALYADEQTMAQLVTYVRETKTFLSESAAQWEWEHQPLRVHLCGLVEGLYFFLTSSRAATAARRGPLPPSSSSKPAATFTHETRSGLYQLCERWCGLGRYARAGAEAQERLISLAVDGVKDAAEKEQLAAALEDERQQLELAALRAMAVLCRSDPLADAAPAASDGEPGGPREKATLFA</sequence>
<proteinExistence type="predicted"/>